<dbReference type="AlphaFoldDB" id="X6NNL3"/>
<evidence type="ECO:0000313" key="2">
    <source>
        <dbReference type="EMBL" id="ETO27591.1"/>
    </source>
</evidence>
<comment type="caution">
    <text evidence="2">The sequence shown here is derived from an EMBL/GenBank/DDBJ whole genome shotgun (WGS) entry which is preliminary data.</text>
</comment>
<gene>
    <name evidence="2" type="ORF">RFI_09541</name>
</gene>
<proteinExistence type="predicted"/>
<protein>
    <submittedName>
        <fullName evidence="2">Uncharacterized protein</fullName>
    </submittedName>
</protein>
<evidence type="ECO:0000313" key="3">
    <source>
        <dbReference type="Proteomes" id="UP000023152"/>
    </source>
</evidence>
<name>X6NNL3_RETFI</name>
<feature type="region of interest" description="Disordered" evidence="1">
    <location>
        <begin position="150"/>
        <end position="177"/>
    </location>
</feature>
<organism evidence="2 3">
    <name type="scientific">Reticulomyxa filosa</name>
    <dbReference type="NCBI Taxonomy" id="46433"/>
    <lineage>
        <taxon>Eukaryota</taxon>
        <taxon>Sar</taxon>
        <taxon>Rhizaria</taxon>
        <taxon>Retaria</taxon>
        <taxon>Foraminifera</taxon>
        <taxon>Monothalamids</taxon>
        <taxon>Reticulomyxidae</taxon>
        <taxon>Reticulomyxa</taxon>
    </lineage>
</organism>
<reference evidence="2 3" key="1">
    <citation type="journal article" date="2013" name="Curr. Biol.">
        <title>The Genome of the Foraminiferan Reticulomyxa filosa.</title>
        <authorList>
            <person name="Glockner G."/>
            <person name="Hulsmann N."/>
            <person name="Schleicher M."/>
            <person name="Noegel A.A."/>
            <person name="Eichinger L."/>
            <person name="Gallinger C."/>
            <person name="Pawlowski J."/>
            <person name="Sierra R."/>
            <person name="Euteneuer U."/>
            <person name="Pillet L."/>
            <person name="Moustafa A."/>
            <person name="Platzer M."/>
            <person name="Groth M."/>
            <person name="Szafranski K."/>
            <person name="Schliwa M."/>
        </authorList>
    </citation>
    <scope>NUCLEOTIDE SEQUENCE [LARGE SCALE GENOMIC DNA]</scope>
</reference>
<sequence length="247" mass="29395">MYLFILIEEYLKYVKPNDWKGDLMNDVSNELLFILHATDHMKRYNLSRVYFEFRINGNGHDVCFGNADNENVYTREVLFANKHFLESHYHNYTTHFSNTAVNALFRNDLSFHELYHQQSGSIHYYCHGKRSPPPNVFTYAQLNSFNADLDDNDNNNADWNDDNNNNNNNNNNNRFHSQFRGKHKIPKFLTSSTFTQDHPTVRQYKETPPKKPFDMALYQELYLRQQSSFHTKKSQQSHPMLKHENDI</sequence>
<dbReference type="Proteomes" id="UP000023152">
    <property type="component" value="Unassembled WGS sequence"/>
</dbReference>
<dbReference type="EMBL" id="ASPP01007158">
    <property type="protein sequence ID" value="ETO27591.1"/>
    <property type="molecule type" value="Genomic_DNA"/>
</dbReference>
<feature type="compositionally biased region" description="Low complexity" evidence="1">
    <location>
        <begin position="154"/>
        <end position="173"/>
    </location>
</feature>
<accession>X6NNL3</accession>
<evidence type="ECO:0000256" key="1">
    <source>
        <dbReference type="SAM" id="MobiDB-lite"/>
    </source>
</evidence>
<keyword evidence="3" id="KW-1185">Reference proteome</keyword>